<proteinExistence type="predicted"/>
<evidence type="ECO:0000313" key="2">
    <source>
        <dbReference type="Proteomes" id="UP001364890"/>
    </source>
</evidence>
<organism evidence="1 2">
    <name type="scientific">Psychrobacillus mangrovi</name>
    <dbReference type="NCBI Taxonomy" id="3117745"/>
    <lineage>
        <taxon>Bacteria</taxon>
        <taxon>Bacillati</taxon>
        <taxon>Bacillota</taxon>
        <taxon>Bacilli</taxon>
        <taxon>Bacillales</taxon>
        <taxon>Bacillaceae</taxon>
        <taxon>Psychrobacillus</taxon>
    </lineage>
</organism>
<dbReference type="InterPro" id="IPR002933">
    <property type="entry name" value="Peptidase_M20"/>
</dbReference>
<dbReference type="PANTHER" id="PTHR43808">
    <property type="entry name" value="ACETYLORNITHINE DEACETYLASE"/>
    <property type="match status" value="1"/>
</dbReference>
<dbReference type="SUPFAM" id="SSF53187">
    <property type="entry name" value="Zn-dependent exopeptidases"/>
    <property type="match status" value="1"/>
</dbReference>
<dbReference type="Gene3D" id="3.40.630.10">
    <property type="entry name" value="Zn peptidases"/>
    <property type="match status" value="1"/>
</dbReference>
<sequence>MNQLLWQTPETLRALLCELVSWDSITLTEGETKFAPKVIDKLKELDYFKEHPSHLQLHDAGLGRYAVTALYKHPEATETVVLISHFDTVQTEEYGVLEPLAYFPEELTKKLMENPADLPESARVDLETGKYLFGRGTMDMKMGLALHMQLIEKASVEQWPINLILTTVPDEEVNSAGMRAVVPQLVGIREEFDLTYKLFLNSEPCFSQNPLDIEEYIYSGTIGKIMPAALFYGKETHVGEPMKGMTANFIASYLTQRMEYNSLFRETDLGESTPLPVSLQQKDLKLSYSTQTPYRAVALYNVFLLKRTASEVMDLFEQVANEAMDALNADYKVICEREQVNGVGKVKVLRYEELLAYANKKLGAEEVNRLKEDALQNEEWDDREKSLRIVDNLMIQCQELAPATVILFTPPYYPAVNTSNNQLVKDTVELMKKSALSFNNKIEQIHYFNGICDLSYVNYEDDGKGWTSFESNTPVWGDTYSIPFEDMAQLNGPVLNLGPFGKDAHQKTERLHVDSAFVEMPVMLETLIKSLY</sequence>
<dbReference type="Proteomes" id="UP001364890">
    <property type="component" value="Unassembled WGS sequence"/>
</dbReference>
<dbReference type="PIRSF" id="PIRSF010386">
    <property type="entry name" value="RocB"/>
    <property type="match status" value="1"/>
</dbReference>
<name>A0ABU8F311_9BACI</name>
<dbReference type="Pfam" id="PF01546">
    <property type="entry name" value="Peptidase_M20"/>
    <property type="match status" value="1"/>
</dbReference>
<dbReference type="RefSeq" id="WP_336496215.1">
    <property type="nucleotide sequence ID" value="NZ_JBAWSY010000002.1"/>
</dbReference>
<reference evidence="1 2" key="1">
    <citation type="submission" date="2024-01" db="EMBL/GenBank/DDBJ databases">
        <title>Seven novel Bacillus-like species.</title>
        <authorList>
            <person name="Liu G."/>
        </authorList>
    </citation>
    <scope>NUCLEOTIDE SEQUENCE [LARGE SCALE GENOMIC DNA]</scope>
    <source>
        <strain evidence="1 2">FJAT-51614</strain>
    </source>
</reference>
<dbReference type="EMBL" id="JBAWSY010000002">
    <property type="protein sequence ID" value="MEI4768657.1"/>
    <property type="molecule type" value="Genomic_DNA"/>
</dbReference>
<dbReference type="PANTHER" id="PTHR43808:SF27">
    <property type="entry name" value="PROTEIN ROCB"/>
    <property type="match status" value="1"/>
</dbReference>
<gene>
    <name evidence="1" type="ORF">WAX74_03165</name>
</gene>
<dbReference type="InterPro" id="IPR012166">
    <property type="entry name" value="Uncharacterised_RocB"/>
</dbReference>
<keyword evidence="2" id="KW-1185">Reference proteome</keyword>
<protein>
    <submittedName>
        <fullName evidence="1">M20/M25/M40 family metallo-hydrolase</fullName>
    </submittedName>
</protein>
<evidence type="ECO:0000313" key="1">
    <source>
        <dbReference type="EMBL" id="MEI4768657.1"/>
    </source>
</evidence>
<comment type="caution">
    <text evidence="1">The sequence shown here is derived from an EMBL/GenBank/DDBJ whole genome shotgun (WGS) entry which is preliminary data.</text>
</comment>
<dbReference type="InterPro" id="IPR050072">
    <property type="entry name" value="Peptidase_M20A"/>
</dbReference>
<accession>A0ABU8F311</accession>